<dbReference type="PANTHER" id="PTHR10145">
    <property type="entry name" value="TRANSCRIPTION ELONGATION FACTOR SPT6"/>
    <property type="match status" value="1"/>
</dbReference>
<dbReference type="GO" id="GO:0031491">
    <property type="term" value="F:nucleosome binding"/>
    <property type="evidence" value="ECO:0007669"/>
    <property type="project" value="TreeGrafter"/>
</dbReference>
<accession>A0A3S5BTK4</accession>
<keyword evidence="4" id="KW-0539">Nucleus</keyword>
<keyword evidence="3" id="KW-0804">Transcription</keyword>
<dbReference type="FunFam" id="1.10.10.2740:FF:000002">
    <property type="entry name" value="Transcription elongation factor Spt6"/>
    <property type="match status" value="1"/>
</dbReference>
<evidence type="ECO:0000256" key="2">
    <source>
        <dbReference type="ARBA" id="ARBA00009253"/>
    </source>
</evidence>
<protein>
    <recommendedName>
        <fullName evidence="6">HHH domain-containing protein</fullName>
    </recommendedName>
</protein>
<organism evidence="7 8">
    <name type="scientific">Protopolystoma xenopodis</name>
    <dbReference type="NCBI Taxonomy" id="117903"/>
    <lineage>
        <taxon>Eukaryota</taxon>
        <taxon>Metazoa</taxon>
        <taxon>Spiralia</taxon>
        <taxon>Lophotrochozoa</taxon>
        <taxon>Platyhelminthes</taxon>
        <taxon>Monogenea</taxon>
        <taxon>Polyopisthocotylea</taxon>
        <taxon>Polystomatidea</taxon>
        <taxon>Polystomatidae</taxon>
        <taxon>Protopolystoma</taxon>
    </lineage>
</organism>
<dbReference type="InterPro" id="IPR012340">
    <property type="entry name" value="NA-bd_OB-fold"/>
</dbReference>
<dbReference type="InterPro" id="IPR017072">
    <property type="entry name" value="TF_Spt6"/>
</dbReference>
<dbReference type="EMBL" id="CAAALY010260691">
    <property type="protein sequence ID" value="VEL39275.1"/>
    <property type="molecule type" value="Genomic_DNA"/>
</dbReference>
<comment type="subcellular location">
    <subcellularLocation>
        <location evidence="1">Nucleus</location>
    </subcellularLocation>
</comment>
<dbReference type="GO" id="GO:0034728">
    <property type="term" value="P:nucleosome organization"/>
    <property type="evidence" value="ECO:0007669"/>
    <property type="project" value="TreeGrafter"/>
</dbReference>
<evidence type="ECO:0000256" key="5">
    <source>
        <dbReference type="SAM" id="MobiDB-lite"/>
    </source>
</evidence>
<dbReference type="Pfam" id="PF17674">
    <property type="entry name" value="HHH_9"/>
    <property type="match status" value="1"/>
</dbReference>
<proteinExistence type="inferred from homology"/>
<name>A0A3S5BTK4_9PLAT</name>
<dbReference type="GO" id="GO:0042393">
    <property type="term" value="F:histone binding"/>
    <property type="evidence" value="ECO:0007669"/>
    <property type="project" value="TreeGrafter"/>
</dbReference>
<dbReference type="AlphaFoldDB" id="A0A3S5BTK4"/>
<dbReference type="PANTHER" id="PTHR10145:SF6">
    <property type="entry name" value="TRANSCRIPTION ELONGATION FACTOR SPT6"/>
    <property type="match status" value="1"/>
</dbReference>
<comment type="similarity">
    <text evidence="2">Belongs to the SPT6 family.</text>
</comment>
<dbReference type="GO" id="GO:0008023">
    <property type="term" value="C:transcription elongation factor complex"/>
    <property type="evidence" value="ECO:0007669"/>
    <property type="project" value="TreeGrafter"/>
</dbReference>
<evidence type="ECO:0000256" key="3">
    <source>
        <dbReference type="ARBA" id="ARBA00023163"/>
    </source>
</evidence>
<keyword evidence="8" id="KW-1185">Reference proteome</keyword>
<evidence type="ECO:0000313" key="8">
    <source>
        <dbReference type="Proteomes" id="UP000784294"/>
    </source>
</evidence>
<evidence type="ECO:0000259" key="6">
    <source>
        <dbReference type="Pfam" id="PF17674"/>
    </source>
</evidence>
<dbReference type="SUPFAM" id="SSF47781">
    <property type="entry name" value="RuvA domain 2-like"/>
    <property type="match status" value="1"/>
</dbReference>
<dbReference type="InterPro" id="IPR010994">
    <property type="entry name" value="RuvA_2-like"/>
</dbReference>
<feature type="compositionally biased region" description="Basic residues" evidence="5">
    <location>
        <begin position="99"/>
        <end position="118"/>
    </location>
</feature>
<gene>
    <name evidence="7" type="ORF">PXEA_LOCUS32715</name>
</gene>
<comment type="caution">
    <text evidence="7">The sequence shown here is derived from an EMBL/GenBank/DDBJ whole genome shotgun (WGS) entry which is preliminary data.</text>
</comment>
<evidence type="ECO:0000256" key="1">
    <source>
        <dbReference type="ARBA" id="ARBA00004123"/>
    </source>
</evidence>
<dbReference type="InterPro" id="IPR041692">
    <property type="entry name" value="HHH_9"/>
</dbReference>
<dbReference type="Gene3D" id="1.10.10.2740">
    <property type="entry name" value="Spt6, Death-like domain"/>
    <property type="match status" value="1"/>
</dbReference>
<dbReference type="Gene3D" id="2.40.50.140">
    <property type="entry name" value="Nucleic acid-binding proteins"/>
    <property type="match status" value="1"/>
</dbReference>
<evidence type="ECO:0000313" key="7">
    <source>
        <dbReference type="EMBL" id="VEL39275.1"/>
    </source>
</evidence>
<feature type="compositionally biased region" description="Low complexity" evidence="5">
    <location>
        <begin position="69"/>
        <end position="80"/>
    </location>
</feature>
<feature type="region of interest" description="Disordered" evidence="5">
    <location>
        <begin position="54"/>
        <end position="127"/>
    </location>
</feature>
<sequence>MKHKKTQLTNRVHLVTVIDLGPHIVINCAGFIKIDTGSVARDIAADEANASAVRHRGMPDMYEGDSPLDSGDSDIGNNDDNGGEHSDADDSGTDEERGARRREKQKRRQTKRQQRGQSKRAAEVAAAGSRLELLDSTRVHPESYDLAKKMAVDALEYEDTDECDPNAALEEIIQSPERLRELDLDAFADELKRQDHGDKHITLYDIRKELNHRYRDFRTVYQPPTPEEIFSMVTHETPDTLYVGRLLDVQVVGVATRRPRQEQSDAANPTKNDLTGCWMCPFCKQDNFQLLNHVRYQLLFHYPQRRVEGIRKLIPSEAVVVDLGERFSANRLAIPMNPCYALVRHVTDIIRSGHA</sequence>
<evidence type="ECO:0000256" key="4">
    <source>
        <dbReference type="ARBA" id="ARBA00023242"/>
    </source>
</evidence>
<feature type="compositionally biased region" description="Basic and acidic residues" evidence="5">
    <location>
        <begin position="82"/>
        <end position="98"/>
    </location>
</feature>
<reference evidence="7" key="1">
    <citation type="submission" date="2018-11" db="EMBL/GenBank/DDBJ databases">
        <authorList>
            <consortium name="Pathogen Informatics"/>
        </authorList>
    </citation>
    <scope>NUCLEOTIDE SEQUENCE</scope>
</reference>
<dbReference type="Proteomes" id="UP000784294">
    <property type="component" value="Unassembled WGS sequence"/>
</dbReference>
<dbReference type="GO" id="GO:0140673">
    <property type="term" value="P:transcription elongation-coupled chromatin remodeling"/>
    <property type="evidence" value="ECO:0007669"/>
    <property type="project" value="InterPro"/>
</dbReference>
<dbReference type="InterPro" id="IPR042066">
    <property type="entry name" value="Spt6_death-like"/>
</dbReference>
<feature type="domain" description="HHH" evidence="6">
    <location>
        <begin position="133"/>
        <end position="218"/>
    </location>
</feature>
<dbReference type="OrthoDB" id="6287434at2759"/>